<proteinExistence type="predicted"/>
<dbReference type="Gene3D" id="3.40.50.2000">
    <property type="entry name" value="Glycogen Phosphorylase B"/>
    <property type="match status" value="2"/>
</dbReference>
<name>A0A2H0BL68_9BACT</name>
<gene>
    <name evidence="2" type="ORF">COX03_01170</name>
</gene>
<dbReference type="EMBL" id="PCSW01000036">
    <property type="protein sequence ID" value="PIP57780.1"/>
    <property type="molecule type" value="Genomic_DNA"/>
</dbReference>
<organism evidence="2 3">
    <name type="scientific">Candidatus Woesebacteria bacterium CG22_combo_CG10-13_8_21_14_all_39_10</name>
    <dbReference type="NCBI Taxonomy" id="1975059"/>
    <lineage>
        <taxon>Bacteria</taxon>
        <taxon>Candidatus Woeseibacteriota</taxon>
    </lineage>
</organism>
<dbReference type="AlphaFoldDB" id="A0A2H0BL68"/>
<sequence>MAKIYILHLEPLEERYTKQWLKWFRAELKARNLAYEFVEGKTLTNEVESGVVLDAEGTNYWKFTQMLEVCKLFKEKKINNNDIFFTMDLWHPSLEAIPYMATLEKKNVKIFGFLHAGSYTTEDFAEPMSDWASFFEKGWAKICDGIFVGSKYHKEKFIRKRKIGGLESKIYVTGNPFNTQDILKAVPEKINPVGRRENIVIFSHRWDYEKRPNVFVDMMNQLQNIRKDFKVYITTSRKKFRSNQKWLIEKLHSARFEYHIFDGLSKEQYYQLLSKSKIFVSTTIEENFGYCLLEAMTLGCTPVVPNKYSHPEILNNDSRFLYNNNKEAVKIVSAFLDSPISISKLAFKYNYSIGKIIDIMIKNRD</sequence>
<comment type="caution">
    <text evidence="2">The sequence shown here is derived from an EMBL/GenBank/DDBJ whole genome shotgun (WGS) entry which is preliminary data.</text>
</comment>
<dbReference type="PANTHER" id="PTHR13615">
    <property type="entry name" value="GLYCOSYLTRANSFERASE-LIKE 1"/>
    <property type="match status" value="1"/>
</dbReference>
<dbReference type="Proteomes" id="UP000229847">
    <property type="component" value="Unassembled WGS sequence"/>
</dbReference>
<accession>A0A2H0BL68</accession>
<dbReference type="InterPro" id="IPR001296">
    <property type="entry name" value="Glyco_trans_1"/>
</dbReference>
<dbReference type="GO" id="GO:0016757">
    <property type="term" value="F:glycosyltransferase activity"/>
    <property type="evidence" value="ECO:0007669"/>
    <property type="project" value="InterPro"/>
</dbReference>
<evidence type="ECO:0000313" key="2">
    <source>
        <dbReference type="EMBL" id="PIP57780.1"/>
    </source>
</evidence>
<dbReference type="SUPFAM" id="SSF53756">
    <property type="entry name" value="UDP-Glycosyltransferase/glycogen phosphorylase"/>
    <property type="match status" value="1"/>
</dbReference>
<protein>
    <recommendedName>
        <fullName evidence="1">Glycosyl transferase family 1 domain-containing protein</fullName>
    </recommendedName>
</protein>
<dbReference type="Pfam" id="PF00534">
    <property type="entry name" value="Glycos_transf_1"/>
    <property type="match status" value="1"/>
</dbReference>
<evidence type="ECO:0000313" key="3">
    <source>
        <dbReference type="Proteomes" id="UP000229847"/>
    </source>
</evidence>
<dbReference type="InterPro" id="IPR051862">
    <property type="entry name" value="GT-like_domain_containing_1"/>
</dbReference>
<feature type="domain" description="Glycosyl transferase family 1" evidence="1">
    <location>
        <begin position="195"/>
        <end position="339"/>
    </location>
</feature>
<dbReference type="PANTHER" id="PTHR13615:SF3">
    <property type="entry name" value="GLYCOSYLTRANSFERASE-LIKE DOMAIN-CONTAINING PROTEIN 1"/>
    <property type="match status" value="1"/>
</dbReference>
<evidence type="ECO:0000259" key="1">
    <source>
        <dbReference type="Pfam" id="PF00534"/>
    </source>
</evidence>
<reference evidence="2 3" key="1">
    <citation type="submission" date="2017-09" db="EMBL/GenBank/DDBJ databases">
        <title>Depth-based differentiation of microbial function through sediment-hosted aquifers and enrichment of novel symbionts in the deep terrestrial subsurface.</title>
        <authorList>
            <person name="Probst A.J."/>
            <person name="Ladd B."/>
            <person name="Jarett J.K."/>
            <person name="Geller-Mcgrath D.E."/>
            <person name="Sieber C.M."/>
            <person name="Emerson J.B."/>
            <person name="Anantharaman K."/>
            <person name="Thomas B.C."/>
            <person name="Malmstrom R."/>
            <person name="Stieglmeier M."/>
            <person name="Klingl A."/>
            <person name="Woyke T."/>
            <person name="Ryan C.M."/>
            <person name="Banfield J.F."/>
        </authorList>
    </citation>
    <scope>NUCLEOTIDE SEQUENCE [LARGE SCALE GENOMIC DNA]</scope>
    <source>
        <strain evidence="2">CG22_combo_CG10-13_8_21_14_all_39_10</strain>
    </source>
</reference>